<dbReference type="AlphaFoldDB" id="A0A396GVP6"/>
<dbReference type="Gramene" id="rna39425">
    <property type="protein sequence ID" value="RHN45196.1"/>
    <property type="gene ID" value="gene39425"/>
</dbReference>
<accession>A0A396GVP6</accession>
<protein>
    <submittedName>
        <fullName evidence="1">Uncharacterized protein</fullName>
    </submittedName>
</protein>
<comment type="caution">
    <text evidence="1">The sequence shown here is derived from an EMBL/GenBank/DDBJ whole genome shotgun (WGS) entry which is preliminary data.</text>
</comment>
<dbReference type="Proteomes" id="UP000265566">
    <property type="component" value="Chromosome 7"/>
</dbReference>
<gene>
    <name evidence="1" type="ORF">MtrunA17_Chr7g0227761</name>
</gene>
<reference evidence="1" key="1">
    <citation type="journal article" date="2018" name="Nat. Plants">
        <title>Whole-genome landscape of Medicago truncatula symbiotic genes.</title>
        <authorList>
            <person name="Pecrix Y."/>
            <person name="Gamas P."/>
            <person name="Carrere S."/>
        </authorList>
    </citation>
    <scope>NUCLEOTIDE SEQUENCE</scope>
    <source>
        <tissue evidence="1">Leaves</tissue>
    </source>
</reference>
<name>A0A396GVP6_MEDTR</name>
<organism evidence="1">
    <name type="scientific">Medicago truncatula</name>
    <name type="common">Barrel medic</name>
    <name type="synonym">Medicago tribuloides</name>
    <dbReference type="NCBI Taxonomy" id="3880"/>
    <lineage>
        <taxon>Eukaryota</taxon>
        <taxon>Viridiplantae</taxon>
        <taxon>Streptophyta</taxon>
        <taxon>Embryophyta</taxon>
        <taxon>Tracheophyta</taxon>
        <taxon>Spermatophyta</taxon>
        <taxon>Magnoliopsida</taxon>
        <taxon>eudicotyledons</taxon>
        <taxon>Gunneridae</taxon>
        <taxon>Pentapetalae</taxon>
        <taxon>rosids</taxon>
        <taxon>fabids</taxon>
        <taxon>Fabales</taxon>
        <taxon>Fabaceae</taxon>
        <taxon>Papilionoideae</taxon>
        <taxon>50 kb inversion clade</taxon>
        <taxon>NPAAA clade</taxon>
        <taxon>Hologalegina</taxon>
        <taxon>IRL clade</taxon>
        <taxon>Trifolieae</taxon>
        <taxon>Medicago</taxon>
    </lineage>
</organism>
<sequence length="62" mass="7059">MAGKDRMVRHLPEWVLMQYRYAQTVPRPPTDIGTVAPEAVAMAFMEFSLHVLSQQQRGDGSR</sequence>
<proteinExistence type="predicted"/>
<dbReference type="EMBL" id="PSQE01000007">
    <property type="protein sequence ID" value="RHN45196.1"/>
    <property type="molecule type" value="Genomic_DNA"/>
</dbReference>
<evidence type="ECO:0000313" key="1">
    <source>
        <dbReference type="EMBL" id="RHN45196.1"/>
    </source>
</evidence>